<reference evidence="1" key="1">
    <citation type="submission" date="2020-10" db="EMBL/GenBank/DDBJ databases">
        <authorList>
            <person name="Gilroy R."/>
        </authorList>
    </citation>
    <scope>NUCLEOTIDE SEQUENCE</scope>
    <source>
        <strain evidence="1">F6-4510</strain>
    </source>
</reference>
<dbReference type="Pfam" id="PF06810">
    <property type="entry name" value="Phage_scaffold"/>
    <property type="match status" value="1"/>
</dbReference>
<protein>
    <submittedName>
        <fullName evidence="1">Phage scaffolding protein</fullName>
    </submittedName>
</protein>
<comment type="caution">
    <text evidence="1">The sequence shown here is derived from an EMBL/GenBank/DDBJ whole genome shotgun (WGS) entry which is preliminary data.</text>
</comment>
<dbReference type="EMBL" id="JADIMX010000044">
    <property type="protein sequence ID" value="MBO8434141.1"/>
    <property type="molecule type" value="Genomic_DNA"/>
</dbReference>
<evidence type="ECO:0000313" key="2">
    <source>
        <dbReference type="Proteomes" id="UP000823611"/>
    </source>
</evidence>
<dbReference type="Proteomes" id="UP000823611">
    <property type="component" value="Unassembled WGS sequence"/>
</dbReference>
<name>A0A9D9DUZ5_9FIRM</name>
<gene>
    <name evidence="1" type="ORF">IAC55_02300</name>
</gene>
<proteinExistence type="predicted"/>
<sequence length="168" mass="18566">MKKEDLIEMGIDEEKASKIIELYSESIKEMVSKSELSVANDTIKNLKETVKKFDGVDIEKLKSEITRWEEKYNTDISNIKKNNAVDMAIIKANGKNTKAIKALIDMDKVSLKDDGTLEGLDIEGLKKSDSYLFDVETVKTEGTGFSSGSGVSYNDNINSIVANAMGVK</sequence>
<dbReference type="AlphaFoldDB" id="A0A9D9DUZ5"/>
<reference evidence="1" key="2">
    <citation type="journal article" date="2021" name="PeerJ">
        <title>Extensive microbial diversity within the chicken gut microbiome revealed by metagenomics and culture.</title>
        <authorList>
            <person name="Gilroy R."/>
            <person name="Ravi A."/>
            <person name="Getino M."/>
            <person name="Pursley I."/>
            <person name="Horton D.L."/>
            <person name="Alikhan N.F."/>
            <person name="Baker D."/>
            <person name="Gharbi K."/>
            <person name="Hall N."/>
            <person name="Watson M."/>
            <person name="Adriaenssens E.M."/>
            <person name="Foster-Nyarko E."/>
            <person name="Jarju S."/>
            <person name="Secka A."/>
            <person name="Antonio M."/>
            <person name="Oren A."/>
            <person name="Chaudhuri R.R."/>
            <person name="La Ragione R."/>
            <person name="Hildebrand F."/>
            <person name="Pallen M.J."/>
        </authorList>
    </citation>
    <scope>NUCLEOTIDE SEQUENCE</scope>
    <source>
        <strain evidence="1">F6-4510</strain>
    </source>
</reference>
<dbReference type="InterPro" id="IPR009636">
    <property type="entry name" value="SCAF"/>
</dbReference>
<organism evidence="1 2">
    <name type="scientific">Candidatus Fimicola merdigallinarum</name>
    <dbReference type="NCBI Taxonomy" id="2840819"/>
    <lineage>
        <taxon>Bacteria</taxon>
        <taxon>Bacillati</taxon>
        <taxon>Bacillota</taxon>
        <taxon>Clostridia</taxon>
        <taxon>Lachnospirales</taxon>
        <taxon>Lachnospiraceae</taxon>
        <taxon>Lachnospiraceae incertae sedis</taxon>
        <taxon>Candidatus Fimicola</taxon>
    </lineage>
</organism>
<evidence type="ECO:0000313" key="1">
    <source>
        <dbReference type="EMBL" id="MBO8434141.1"/>
    </source>
</evidence>
<accession>A0A9D9DUZ5</accession>